<keyword evidence="1" id="KW-0812">Transmembrane</keyword>
<sequence>MAQSYYEQFKDLVKCSPLENRFYEKLIRNNFNRRRRYVVFKNLTEELLNTISVIKITLEGEIINTSIAVDEQEGKITWVRNELNEEKTDSYFFDYYNIRRFFHDVADAYAKSFMLDNENLEKYIEACCNLIFNYNDNIKEKNLEKYSSAYIKYLYRNPDEGVVQTDYLDFLALLFNNLCQSLLKGEYLTYDIPKSSECGNYNQVDQKYNKIRKYNIENKQYEAGDSNNLTFDQFLTDTTDFITKKTNVNLINSIILPLIDRSTDTGEKDEHPFNMYLNIDRMLYDYQVFNEKVKSYSEAKRHQHHFEEDERYPIDYEKEYISCSRTLLAAPMAFANIMEYLFRLLLEMCLIDHNYIASDKNFKLLMKLHSLLSPAPDSSAENTAYRFPDLLESIKRNAPYINQDHVDDLKETIRLLKIKTDILLLKMWEKTYKNEHMTYTARYGNDAETETSYKSEYPCFDIEKEVRRQFAANYIDDRFNDLLNKEISVQEDELAFKGYEKLFTRLICESQTDYRALFADLERIIEQPAYEISGKKYYNVYNYNNVIYLNFIYHFGKYGRYIKKLKTDIKGKRNDEYLEDVDYFIRQNDGKDMLSCAFIIKHIKWLLDVLESSFINKAKFEDGNYDTGFKYLRLAEILLKHFEKLIASIEAGTYCMNYSSFFQDCFFRNEPAKSNGEEKFKLERISDENITFNPEDKNSKNIIFISSTWQPPIDLINLKRRYNAFSSRIQLLTTDFYHKYYQHFITLQETNLKNIKKETETNLDEKVKSLTQEMKVQLTDNKRETVQILGIFAAFLAIATISMEKIGDIASSDTLSLIFGICTCFGYFIILLQLITRNTNKIVTTIIIAILTGLLLYCTFFIRNGEQYSKESQPEQSERTHISIHNNMQ</sequence>
<dbReference type="EMBL" id="JAHLFU010000136">
    <property type="protein sequence ID" value="MBU3853424.1"/>
    <property type="molecule type" value="Genomic_DNA"/>
</dbReference>
<feature type="transmembrane region" description="Helical" evidence="1">
    <location>
        <begin position="842"/>
        <end position="862"/>
    </location>
</feature>
<evidence type="ECO:0000313" key="3">
    <source>
        <dbReference type="Proteomes" id="UP000823865"/>
    </source>
</evidence>
<protein>
    <submittedName>
        <fullName evidence="2">Uncharacterized protein</fullName>
    </submittedName>
</protein>
<keyword evidence="1" id="KW-0472">Membrane</keyword>
<evidence type="ECO:0000313" key="2">
    <source>
        <dbReference type="EMBL" id="MBU3853424.1"/>
    </source>
</evidence>
<evidence type="ECO:0000256" key="1">
    <source>
        <dbReference type="SAM" id="Phobius"/>
    </source>
</evidence>
<dbReference type="Proteomes" id="UP000823865">
    <property type="component" value="Unassembled WGS sequence"/>
</dbReference>
<feature type="transmembrane region" description="Helical" evidence="1">
    <location>
        <begin position="815"/>
        <end position="836"/>
    </location>
</feature>
<comment type="caution">
    <text evidence="2">The sequence shown here is derived from an EMBL/GenBank/DDBJ whole genome shotgun (WGS) entry which is preliminary data.</text>
</comment>
<organism evidence="2 3">
    <name type="scientific">Candidatus Paraprevotella stercoravium</name>
    <dbReference type="NCBI Taxonomy" id="2838725"/>
    <lineage>
        <taxon>Bacteria</taxon>
        <taxon>Pseudomonadati</taxon>
        <taxon>Bacteroidota</taxon>
        <taxon>Bacteroidia</taxon>
        <taxon>Bacteroidales</taxon>
        <taxon>Prevotellaceae</taxon>
        <taxon>Paraprevotella</taxon>
    </lineage>
</organism>
<name>A0A9E2L784_9BACT</name>
<feature type="transmembrane region" description="Helical" evidence="1">
    <location>
        <begin position="785"/>
        <end position="803"/>
    </location>
</feature>
<accession>A0A9E2L784</accession>
<reference evidence="2" key="2">
    <citation type="submission" date="2021-04" db="EMBL/GenBank/DDBJ databases">
        <authorList>
            <person name="Gilroy R."/>
        </authorList>
    </citation>
    <scope>NUCLEOTIDE SEQUENCE</scope>
    <source>
        <strain evidence="2">G3-2149</strain>
    </source>
</reference>
<reference evidence="2" key="1">
    <citation type="journal article" date="2021" name="PeerJ">
        <title>Extensive microbial diversity within the chicken gut microbiome revealed by metagenomics and culture.</title>
        <authorList>
            <person name="Gilroy R."/>
            <person name="Ravi A."/>
            <person name="Getino M."/>
            <person name="Pursley I."/>
            <person name="Horton D.L."/>
            <person name="Alikhan N.F."/>
            <person name="Baker D."/>
            <person name="Gharbi K."/>
            <person name="Hall N."/>
            <person name="Watson M."/>
            <person name="Adriaenssens E.M."/>
            <person name="Foster-Nyarko E."/>
            <person name="Jarju S."/>
            <person name="Secka A."/>
            <person name="Antonio M."/>
            <person name="Oren A."/>
            <person name="Chaudhuri R.R."/>
            <person name="La Ragione R."/>
            <person name="Hildebrand F."/>
            <person name="Pallen M.J."/>
        </authorList>
    </citation>
    <scope>NUCLEOTIDE SEQUENCE</scope>
    <source>
        <strain evidence="2">G3-2149</strain>
    </source>
</reference>
<dbReference type="AlphaFoldDB" id="A0A9E2L784"/>
<proteinExistence type="predicted"/>
<gene>
    <name evidence="2" type="ORF">H9789_06340</name>
</gene>
<keyword evidence="1" id="KW-1133">Transmembrane helix</keyword>